<dbReference type="GO" id="GO:0097510">
    <property type="term" value="P:base-excision repair, AP site formation via deaminated base removal"/>
    <property type="evidence" value="ECO:0007669"/>
    <property type="project" value="TreeGrafter"/>
</dbReference>
<gene>
    <name evidence="1" type="ORF">J7W16_16560</name>
</gene>
<reference evidence="1" key="1">
    <citation type="submission" date="2021-03" db="EMBL/GenBank/DDBJ databases">
        <title>Bacillus suaedae sp. nov., isolated from Suaeda aralocaspica.</title>
        <authorList>
            <person name="Lei R.F.R."/>
        </authorList>
    </citation>
    <scope>NUCLEOTIDE SEQUENCE</scope>
    <source>
        <strain evidence="1">YZJH907-2</strain>
    </source>
</reference>
<dbReference type="GO" id="GO:0004844">
    <property type="term" value="F:uracil DNA N-glycosylase activity"/>
    <property type="evidence" value="ECO:0007669"/>
    <property type="project" value="InterPro"/>
</dbReference>
<accession>A0A941APF7</accession>
<evidence type="ECO:0000313" key="1">
    <source>
        <dbReference type="EMBL" id="MBP3952735.1"/>
    </source>
</evidence>
<dbReference type="AlphaFoldDB" id="A0A941APF7"/>
<proteinExistence type="predicted"/>
<comment type="caution">
    <text evidence="1">The sequence shown here is derived from an EMBL/GenBank/DDBJ whole genome shotgun (WGS) entry which is preliminary data.</text>
</comment>
<dbReference type="PANTHER" id="PTHR11264">
    <property type="entry name" value="URACIL-DNA GLYCOSYLASE"/>
    <property type="match status" value="1"/>
</dbReference>
<sequence>MTLLPDQIHESWVPFLTKARQEEIAEIEQKIGDNYNPTDPSVILRFLTVNLDQVSVVWLGQDVYPMEGVATGRAFEVGGLASWNRPFRQVSLKNIIRLIHKTTNDIANYEEIKSFKEIQKELEEKRFSLAAPNKWFNKLEEQGVLFLNTSFTCEVGIPNSHKDIWANFSQAVLQYISNRNPNIIWFLWGKEAISNKQYIKAGIFYESRHPMMCSSKYPDDFLKFEGFKATKEKIDWLGNV</sequence>
<protein>
    <submittedName>
        <fullName evidence="1">Uracil-DNA glycosylase</fullName>
    </submittedName>
</protein>
<dbReference type="Proteomes" id="UP000678228">
    <property type="component" value="Unassembled WGS sequence"/>
</dbReference>
<dbReference type="SUPFAM" id="SSF52141">
    <property type="entry name" value="Uracil-DNA glycosylase-like"/>
    <property type="match status" value="1"/>
</dbReference>
<dbReference type="EMBL" id="JAGKSQ010000007">
    <property type="protein sequence ID" value="MBP3952735.1"/>
    <property type="molecule type" value="Genomic_DNA"/>
</dbReference>
<dbReference type="InterPro" id="IPR002043">
    <property type="entry name" value="UDG_fam1"/>
</dbReference>
<dbReference type="CDD" id="cd10027">
    <property type="entry name" value="UDG-F1-like"/>
    <property type="match status" value="1"/>
</dbReference>
<name>A0A941APF7_9BACI</name>
<dbReference type="PANTHER" id="PTHR11264:SF8">
    <property type="entry name" value="URACIL-DNA GLYCOSYLASE-LIKE DOMAIN-CONTAINING PROTEIN"/>
    <property type="match status" value="1"/>
</dbReference>
<organism evidence="1 2">
    <name type="scientific">Halalkalibacter suaedae</name>
    <dbReference type="NCBI Taxonomy" id="2822140"/>
    <lineage>
        <taxon>Bacteria</taxon>
        <taxon>Bacillati</taxon>
        <taxon>Bacillota</taxon>
        <taxon>Bacilli</taxon>
        <taxon>Bacillales</taxon>
        <taxon>Bacillaceae</taxon>
        <taxon>Halalkalibacter</taxon>
    </lineage>
</organism>
<dbReference type="RefSeq" id="WP_210598583.1">
    <property type="nucleotide sequence ID" value="NZ_JAGKSQ010000007.1"/>
</dbReference>
<evidence type="ECO:0000313" key="2">
    <source>
        <dbReference type="Proteomes" id="UP000678228"/>
    </source>
</evidence>
<keyword evidence="2" id="KW-1185">Reference proteome</keyword>
<dbReference type="Gene3D" id="3.40.470.10">
    <property type="entry name" value="Uracil-DNA glycosylase-like domain"/>
    <property type="match status" value="1"/>
</dbReference>
<dbReference type="InterPro" id="IPR036895">
    <property type="entry name" value="Uracil-DNA_glycosylase-like_sf"/>
</dbReference>